<gene>
    <name evidence="2" type="primary">yunB</name>
    <name evidence="2" type="ORF">CIG75_06790</name>
</gene>
<dbReference type="NCBIfam" id="TIGR02832">
    <property type="entry name" value="spo_yunB"/>
    <property type="match status" value="1"/>
</dbReference>
<dbReference type="EMBL" id="CP022657">
    <property type="protein sequence ID" value="ASS74708.1"/>
    <property type="molecule type" value="Genomic_DNA"/>
</dbReference>
<evidence type="ECO:0000256" key="1">
    <source>
        <dbReference type="SAM" id="MobiDB-lite"/>
    </source>
</evidence>
<keyword evidence="3" id="KW-1185">Reference proteome</keyword>
<evidence type="ECO:0000313" key="2">
    <source>
        <dbReference type="EMBL" id="ASS74708.1"/>
    </source>
</evidence>
<dbReference type="KEGG" id="tab:CIG75_06790"/>
<proteinExistence type="predicted"/>
<dbReference type="Pfam" id="PF09560">
    <property type="entry name" value="Spore_YunB"/>
    <property type="match status" value="1"/>
</dbReference>
<organism evidence="2 3">
    <name type="scientific">Tumebacillus algifaecis</name>
    <dbReference type="NCBI Taxonomy" id="1214604"/>
    <lineage>
        <taxon>Bacteria</taxon>
        <taxon>Bacillati</taxon>
        <taxon>Bacillota</taxon>
        <taxon>Bacilli</taxon>
        <taxon>Bacillales</taxon>
        <taxon>Alicyclobacillaceae</taxon>
        <taxon>Tumebacillus</taxon>
    </lineage>
</organism>
<accession>A0A223CZD3</accession>
<dbReference type="Proteomes" id="UP000214688">
    <property type="component" value="Chromosome"/>
</dbReference>
<protein>
    <submittedName>
        <fullName evidence="2">Sporulation protein YunB</fullName>
    </submittedName>
</protein>
<dbReference type="AlphaFoldDB" id="A0A223CZD3"/>
<evidence type="ECO:0000313" key="3">
    <source>
        <dbReference type="Proteomes" id="UP000214688"/>
    </source>
</evidence>
<sequence>MDCFMFVRIEMSTGKGGSGMAMKIRGAKKRVNWRFIFFALLVMFVFSIVQSIYFVEHNLHPTFVKIAEENSRHIATEAINNSIAERISEETNYNKLVDLKTNAGGKVTAGYFNMIEASRIQNDVTKSIQTVLHSLQEKKLYIPAGQAFGSAFLSQFGPDIPVTIKPVGTIKSEIGWETRDQGINQTVHILYLDINVHTSVIIPFSTTPSDVRTKVPIAYVFLVGEVPQMVFNAKGETIGQTTSSQGMPMPSIQLPKLNDDDEEE</sequence>
<feature type="region of interest" description="Disordered" evidence="1">
    <location>
        <begin position="239"/>
        <end position="264"/>
    </location>
</feature>
<dbReference type="InterPro" id="IPR014197">
    <property type="entry name" value="Sporulation_prot_YunB"/>
</dbReference>
<reference evidence="2 3" key="1">
    <citation type="journal article" date="2015" name="Int. J. Syst. Evol. Microbiol.">
        <title>Tumebacillus algifaecis sp. nov., isolated from decomposing algal scum.</title>
        <authorList>
            <person name="Wu Y.F."/>
            <person name="Zhang B."/>
            <person name="Xing P."/>
            <person name="Wu Q.L."/>
            <person name="Liu S.J."/>
        </authorList>
    </citation>
    <scope>NUCLEOTIDE SEQUENCE [LARGE SCALE GENOMIC DNA]</scope>
    <source>
        <strain evidence="2 3">THMBR28</strain>
    </source>
</reference>
<name>A0A223CZD3_9BACL</name>